<dbReference type="GO" id="GO:0016787">
    <property type="term" value="F:hydrolase activity"/>
    <property type="evidence" value="ECO:0007669"/>
    <property type="project" value="UniProtKB-KW"/>
</dbReference>
<sequence>MTTPTTDPTSLNTTDSAAAVTPGMGAVPYDGGVAFRVWAPNARAVAVVGDFNEWSPTAHPLTEEDGSDGNWYVAIPGVEAGAAYKYAITTADGELVHRIDPYAREVTNSVGNGVVHDHAAYDWEGDEFHLGGHHELVIYEMHVGSFNPADEGAIGTLDDARARLDHLVKLGVNVVQVMPVAEFAGDYSWGYNPAHLFAVESAYGGPSAFKDFVKEAHRRGIGVVLDVVYNHLGPSDLDLWQFDGWSENGKGGIYFYNDDRSTTPWGDTRPDYGRPQVRDLLRDNALSWLRDYHVDGLRYDMTPFIRSVHGGGHDLPDGWSLMRWINTSVRGEFPHAILIAEDMQRDPLISATDDNGAAFHAQWDGAFVHPVRDALTAVADEDRSLAAIAEALTTAYNGDAFQRVVYTESHDEVANGQARVPHEIDEGDATGWAAQKRSTLGAALALTAPGIPMIFQGQEFLEGEWFRDDVPLDWDRAADFRGIIRLYRDLIGLRRNADGTTRGLTGHHVRVLHADETSNVLAYHRWADGGPGDDVVVIANLAHEAREDYRVQMPHPGRWALRFNSDAGLYGAAFGNHASSDVDAGDDASITIAPYTVLIFALVGSSGSAE</sequence>
<comment type="catalytic activity">
    <reaction evidence="1">
        <text>Transfers a segment of a (1-&gt;4)-alpha-D-glucan chain to a primary hydroxy group in a similar glucan chain.</text>
        <dbReference type="EC" id="2.4.1.18"/>
    </reaction>
</comment>
<dbReference type="PANTHER" id="PTHR43651:SF11">
    <property type="entry name" value="MALTO-OLIGOSYLTREHALOSE TREHALOHYDROLASE"/>
    <property type="match status" value="1"/>
</dbReference>
<dbReference type="Proteomes" id="UP001501475">
    <property type="component" value="Unassembled WGS sequence"/>
</dbReference>
<comment type="similarity">
    <text evidence="2">Belongs to the glycosyl hydrolase 13 family. GlgB subfamily.</text>
</comment>
<dbReference type="SUPFAM" id="SSF51445">
    <property type="entry name" value="(Trans)glycosidases"/>
    <property type="match status" value="1"/>
</dbReference>
<dbReference type="PIRSF" id="PIRSF000463">
    <property type="entry name" value="GlgB"/>
    <property type="match status" value="1"/>
</dbReference>
<dbReference type="InterPro" id="IPR013780">
    <property type="entry name" value="Glyco_hydro_b"/>
</dbReference>
<dbReference type="InterPro" id="IPR004193">
    <property type="entry name" value="Glyco_hydro_13_N"/>
</dbReference>
<dbReference type="InterPro" id="IPR006047">
    <property type="entry name" value="GH13_cat_dom"/>
</dbReference>
<dbReference type="SUPFAM" id="SSF81296">
    <property type="entry name" value="E set domains"/>
    <property type="match status" value="1"/>
</dbReference>
<dbReference type="Pfam" id="PF02806">
    <property type="entry name" value="Alpha-amylase_C"/>
    <property type="match status" value="1"/>
</dbReference>
<dbReference type="Gene3D" id="3.20.20.80">
    <property type="entry name" value="Glycosidases"/>
    <property type="match status" value="1"/>
</dbReference>
<evidence type="ECO:0000256" key="3">
    <source>
        <dbReference type="ARBA" id="ARBA00012541"/>
    </source>
</evidence>
<accession>A0ABN2K847</accession>
<dbReference type="EMBL" id="BAAAPN010000021">
    <property type="protein sequence ID" value="GAA1750329.1"/>
    <property type="molecule type" value="Genomic_DNA"/>
</dbReference>
<protein>
    <recommendedName>
        <fullName evidence="3">1,4-alpha-glucan branching enzyme</fullName>
        <ecNumber evidence="3">2.4.1.18</ecNumber>
    </recommendedName>
</protein>
<dbReference type="RefSeq" id="WP_344062552.1">
    <property type="nucleotide sequence ID" value="NZ_BAAAPN010000021.1"/>
</dbReference>
<dbReference type="Pfam" id="PF02922">
    <property type="entry name" value="CBM_48"/>
    <property type="match status" value="1"/>
</dbReference>
<evidence type="ECO:0000256" key="4">
    <source>
        <dbReference type="ARBA" id="ARBA00022679"/>
    </source>
</evidence>
<dbReference type="InterPro" id="IPR037439">
    <property type="entry name" value="Branching_enzy"/>
</dbReference>
<evidence type="ECO:0000259" key="5">
    <source>
        <dbReference type="SMART" id="SM00642"/>
    </source>
</evidence>
<keyword evidence="7" id="KW-1185">Reference proteome</keyword>
<name>A0ABN2K847_9MICO</name>
<evidence type="ECO:0000313" key="6">
    <source>
        <dbReference type="EMBL" id="GAA1750329.1"/>
    </source>
</evidence>
<evidence type="ECO:0000256" key="2">
    <source>
        <dbReference type="ARBA" id="ARBA00009000"/>
    </source>
</evidence>
<dbReference type="PANTHER" id="PTHR43651">
    <property type="entry name" value="1,4-ALPHA-GLUCAN-BRANCHING ENZYME"/>
    <property type="match status" value="1"/>
</dbReference>
<dbReference type="EC" id="2.4.1.18" evidence="3"/>
<comment type="caution">
    <text evidence="6">The sequence shown here is derived from an EMBL/GenBank/DDBJ whole genome shotgun (WGS) entry which is preliminary data.</text>
</comment>
<dbReference type="SUPFAM" id="SSF51011">
    <property type="entry name" value="Glycosyl hydrolase domain"/>
    <property type="match status" value="1"/>
</dbReference>
<dbReference type="InterPro" id="IPR006048">
    <property type="entry name" value="A-amylase/branching_C"/>
</dbReference>
<keyword evidence="6" id="KW-0378">Hydrolase</keyword>
<proteinExistence type="inferred from homology"/>
<evidence type="ECO:0000256" key="1">
    <source>
        <dbReference type="ARBA" id="ARBA00000826"/>
    </source>
</evidence>
<gene>
    <name evidence="6" type="ORF">GCM10009810_08390</name>
</gene>
<dbReference type="InterPro" id="IPR014756">
    <property type="entry name" value="Ig_E-set"/>
</dbReference>
<feature type="domain" description="Glycosyl hydrolase family 13 catalytic" evidence="5">
    <location>
        <begin position="140"/>
        <end position="481"/>
    </location>
</feature>
<dbReference type="CDD" id="cd02855">
    <property type="entry name" value="E_set_GBE_prok_N"/>
    <property type="match status" value="1"/>
</dbReference>
<keyword evidence="4" id="KW-0808">Transferase</keyword>
<dbReference type="InterPro" id="IPR017853">
    <property type="entry name" value="GH"/>
</dbReference>
<dbReference type="Pfam" id="PF00128">
    <property type="entry name" value="Alpha-amylase"/>
    <property type="match status" value="1"/>
</dbReference>
<dbReference type="Gene3D" id="2.60.40.10">
    <property type="entry name" value="Immunoglobulins"/>
    <property type="match status" value="1"/>
</dbReference>
<evidence type="ECO:0000313" key="7">
    <source>
        <dbReference type="Proteomes" id="UP001501475"/>
    </source>
</evidence>
<organism evidence="6 7">
    <name type="scientific">Nostocoides vanveenii</name>
    <dbReference type="NCBI Taxonomy" id="330835"/>
    <lineage>
        <taxon>Bacteria</taxon>
        <taxon>Bacillati</taxon>
        <taxon>Actinomycetota</taxon>
        <taxon>Actinomycetes</taxon>
        <taxon>Micrococcales</taxon>
        <taxon>Intrasporangiaceae</taxon>
        <taxon>Nostocoides</taxon>
    </lineage>
</organism>
<dbReference type="InterPro" id="IPR044143">
    <property type="entry name" value="GlgB_N_E_set_prok"/>
</dbReference>
<dbReference type="CDD" id="cd11325">
    <property type="entry name" value="AmyAc_GTHase"/>
    <property type="match status" value="1"/>
</dbReference>
<dbReference type="SMART" id="SM00642">
    <property type="entry name" value="Aamy"/>
    <property type="match status" value="1"/>
</dbReference>
<dbReference type="Gene3D" id="2.60.40.1180">
    <property type="entry name" value="Golgi alpha-mannosidase II"/>
    <property type="match status" value="1"/>
</dbReference>
<dbReference type="InterPro" id="IPR013783">
    <property type="entry name" value="Ig-like_fold"/>
</dbReference>
<reference evidence="6 7" key="1">
    <citation type="journal article" date="2019" name="Int. J. Syst. Evol. Microbiol.">
        <title>The Global Catalogue of Microorganisms (GCM) 10K type strain sequencing project: providing services to taxonomists for standard genome sequencing and annotation.</title>
        <authorList>
            <consortium name="The Broad Institute Genomics Platform"/>
            <consortium name="The Broad Institute Genome Sequencing Center for Infectious Disease"/>
            <person name="Wu L."/>
            <person name="Ma J."/>
        </authorList>
    </citation>
    <scope>NUCLEOTIDE SEQUENCE [LARGE SCALE GENOMIC DNA]</scope>
    <source>
        <strain evidence="6 7">JCM 15591</strain>
    </source>
</reference>